<dbReference type="InterPro" id="IPR042070">
    <property type="entry name" value="PucR_C-HTH_sf"/>
</dbReference>
<gene>
    <name evidence="1" type="ORF">CFN03_10475</name>
</gene>
<evidence type="ECO:0000313" key="2">
    <source>
        <dbReference type="Proteomes" id="UP000216682"/>
    </source>
</evidence>
<evidence type="ECO:0000313" key="1">
    <source>
        <dbReference type="EMBL" id="OZT76563.1"/>
    </source>
</evidence>
<reference evidence="1 2" key="1">
    <citation type="submission" date="2017-07" db="EMBL/GenBank/DDBJ databases">
        <title>Shotgun whole genome sequences of three halophilic bacterial isolates.</title>
        <authorList>
            <person name="Pozzo T."/>
            <person name="Higdon S.M."/>
            <person name="Quillaguaman J."/>
        </authorList>
    </citation>
    <scope>NUCLEOTIDE SEQUENCE [LARGE SCALE GENOMIC DNA]</scope>
    <source>
        <strain evidence="1 2">BU-1</strain>
    </source>
</reference>
<comment type="caution">
    <text evidence="1">The sequence shown here is derived from an EMBL/GenBank/DDBJ whole genome shotgun (WGS) entry which is preliminary data.</text>
</comment>
<dbReference type="Proteomes" id="UP000216682">
    <property type="component" value="Unassembled WGS sequence"/>
</dbReference>
<dbReference type="EMBL" id="NPEZ01000005">
    <property type="protein sequence ID" value="OZT76563.1"/>
    <property type="molecule type" value="Genomic_DNA"/>
</dbReference>
<proteinExistence type="predicted"/>
<dbReference type="AlphaFoldDB" id="A0A265E4Q9"/>
<dbReference type="RefSeq" id="WP_094906992.1">
    <property type="nucleotide sequence ID" value="NZ_NPEZ01000005.1"/>
</dbReference>
<name>A0A265E4Q9_9STAP</name>
<dbReference type="Gene3D" id="1.10.10.2840">
    <property type="entry name" value="PucR C-terminal helix-turn-helix domain"/>
    <property type="match status" value="1"/>
</dbReference>
<accession>A0A265E4Q9</accession>
<organism evidence="1 2">
    <name type="scientific">Salinicoccus roseus</name>
    <dbReference type="NCBI Taxonomy" id="45670"/>
    <lineage>
        <taxon>Bacteria</taxon>
        <taxon>Bacillati</taxon>
        <taxon>Bacillota</taxon>
        <taxon>Bacilli</taxon>
        <taxon>Bacillales</taxon>
        <taxon>Staphylococcaceae</taxon>
        <taxon>Salinicoccus</taxon>
    </lineage>
</organism>
<evidence type="ECO:0008006" key="3">
    <source>
        <dbReference type="Google" id="ProtNLM"/>
    </source>
</evidence>
<protein>
    <recommendedName>
        <fullName evidence="3">PucR C-terminal helix-turn-helix domain-containing protein</fullName>
    </recommendedName>
</protein>
<sequence length="87" mass="9889">MSTLLENIDPEVIAGVAQQELGTLLEPGEENKELLHTLYVFLKNNQKLEKTMNDLSLSIGGMKYRIGKMKRCLKRTLKTQPQPPIFC</sequence>